<keyword evidence="14" id="KW-0511">Multifunctional enzyme</keyword>
<reference evidence="26" key="2">
    <citation type="submission" date="2025-08" db="UniProtKB">
        <authorList>
            <consortium name="Ensembl"/>
        </authorList>
    </citation>
    <scope>IDENTIFICATION</scope>
</reference>
<keyword evidence="11 22" id="KW-0472">Membrane</keyword>
<feature type="disulfide bond" evidence="21">
    <location>
        <begin position="753"/>
        <end position="763"/>
    </location>
</feature>
<dbReference type="UniPathway" id="UPA00756"/>
<evidence type="ECO:0000256" key="22">
    <source>
        <dbReference type="SAM" id="Phobius"/>
    </source>
</evidence>
<keyword evidence="12 21" id="KW-1015">Disulfide bond</keyword>
<keyword evidence="5" id="KW-0808">Transferase</keyword>
<evidence type="ECO:0000256" key="9">
    <source>
        <dbReference type="ARBA" id="ARBA00022989"/>
    </source>
</evidence>
<dbReference type="InterPro" id="IPR000863">
    <property type="entry name" value="Sulfotransferase_dom"/>
</dbReference>
<sequence>MTVPLRLRRLCRQASPQAVLLLLFAFCLLSVFVSAYYLYGWKRTLEPSGDVAGSDCNEEPQITPSRLLPLKTLKVSSSSRTDPLVLVFVESLYSQLGQEIVAILESSRFKYRTEIAPGKGDMPTLTDKDRGRFALIIYENILKYVNLDAWNRELLDKYCVEYGVGIIGFFKANENSLLSAQLKGFPLFLHSNLGLKDCSINPKSPLLYVTRPSEVEKGLLPGDDWTVFQSNHSTYEPVLLAKTKSAESIPHLSVGAALHTTVVQDLGLHDGIQRVLFGNNLNFWLHKLVFVDAVAFLTGKRLSLPLDRYILVDIDDIFVGKEGTRMKVEDVKALFDTQNELRTHIPNFTFNLGYSGKFFHTGTDAEDDGDDLLLSYVKEFWWFPHMWSHMQPHLFHNQSVLAEQMALNKKFAVEHGIPTDMGYAVAPHHSGVYPVHMQLYEAWKQVWDIQVTSTEEYPHLKPARYRRGFIHNGIMVLPRQTCGLFTHTIFYNEYPGGSSELDKIINGGELFPHCISIFMTHLSNYGNDRLGLYTFKHLVRFLHSWTNLKLQTLPPVQLAQRYFQIFSEEKDPLWQDPCEDKRHKDIWSKEKTCDRFPKLLIIGPQKTGTTALYLFLGMHPDLSSNYPSPETFEEIQFFNGQNYHKGIDWYMEFFPIPSNTTSDFYFEKSANYFDSEVAPQRAAALLPKAKILTILIDPADRAYSWYQILVLDGKLLRTEPAKVMDTVQKFLGVTNIIDYHRTLVYDAKKGFWCQLLEGGKTKCLGKSKGRKYPEMDLDSRAFLRDYYRDHNIELSKLLYKMGQTLPTWLREDLQNTR</sequence>
<evidence type="ECO:0000313" key="26">
    <source>
        <dbReference type="Ensembl" id="ENSMODP00000042626.1"/>
    </source>
</evidence>
<evidence type="ECO:0000256" key="2">
    <source>
        <dbReference type="ARBA" id="ARBA00005093"/>
    </source>
</evidence>
<dbReference type="GO" id="GO:0005794">
    <property type="term" value="C:Golgi apparatus"/>
    <property type="evidence" value="ECO:0007669"/>
    <property type="project" value="UniProtKB-SubCell"/>
</dbReference>
<dbReference type="GO" id="GO:0019213">
    <property type="term" value="F:deacetylase activity"/>
    <property type="evidence" value="ECO:0007669"/>
    <property type="project" value="UniProtKB-ARBA"/>
</dbReference>
<feature type="domain" description="Heparan sulfate-N-deacetylase N-terminal" evidence="25">
    <location>
        <begin position="81"/>
        <end position="297"/>
    </location>
</feature>
<dbReference type="Pfam" id="PF00685">
    <property type="entry name" value="Sulfotransfer_1"/>
    <property type="match status" value="1"/>
</dbReference>
<feature type="domain" description="Sulfotransferase" evidence="23">
    <location>
        <begin position="597"/>
        <end position="707"/>
    </location>
</feature>
<dbReference type="GO" id="GO:0016787">
    <property type="term" value="F:hydrolase activity"/>
    <property type="evidence" value="ECO:0007669"/>
    <property type="project" value="UniProtKB-KW"/>
</dbReference>
<comment type="pathway">
    <text evidence="2">Glycan metabolism; heparan sulfate biosynthesis.</text>
</comment>
<dbReference type="EC" id="2.8.2.8" evidence="4"/>
<evidence type="ECO:0000256" key="11">
    <source>
        <dbReference type="ARBA" id="ARBA00023136"/>
    </source>
</evidence>
<dbReference type="AlphaFoldDB" id="A0A5F8G5D1"/>
<keyword evidence="27" id="KW-1185">Reference proteome</keyword>
<keyword evidence="10" id="KW-0333">Golgi apparatus</keyword>
<dbReference type="InterPro" id="IPR021930">
    <property type="entry name" value="Heparan_SO4_deacetylase_dom"/>
</dbReference>
<dbReference type="PANTHER" id="PTHR10605">
    <property type="entry name" value="HEPARAN SULFATE SULFOTRANSFERASE"/>
    <property type="match status" value="1"/>
</dbReference>
<evidence type="ECO:0000256" key="21">
    <source>
        <dbReference type="PIRSR" id="PIRSR637359-3"/>
    </source>
</evidence>
<dbReference type="GeneTree" id="ENSGT00940000157857"/>
<evidence type="ECO:0000256" key="6">
    <source>
        <dbReference type="ARBA" id="ARBA00022692"/>
    </source>
</evidence>
<dbReference type="SUPFAM" id="SSF52540">
    <property type="entry name" value="P-loop containing nucleoside triphosphate hydrolases"/>
    <property type="match status" value="1"/>
</dbReference>
<dbReference type="InterPro" id="IPR056793">
    <property type="entry name" value="HSNSD_N"/>
</dbReference>
<feature type="binding site" evidence="20">
    <location>
        <position position="752"/>
    </location>
    <ligand>
        <name>3'-phosphoadenylyl sulfate</name>
        <dbReference type="ChEBI" id="CHEBI:58339"/>
    </ligand>
</feature>
<evidence type="ECO:0000256" key="14">
    <source>
        <dbReference type="ARBA" id="ARBA00023268"/>
    </source>
</evidence>
<comment type="catalytic activity">
    <reaction evidence="18">
        <text>alpha-D-glucosaminyl-[heparan sulfate](n) + 3'-phosphoadenylyl sulfate = N-sulfo-alpha-D-glucosaminyl-[heparan sulfate](n) + adenosine 3',5'-bisphosphate + 2 H(+)</text>
        <dbReference type="Rhea" id="RHEA:21980"/>
        <dbReference type="Rhea" id="RHEA-COMP:9830"/>
        <dbReference type="Rhea" id="RHEA-COMP:14602"/>
        <dbReference type="ChEBI" id="CHEBI:15378"/>
        <dbReference type="ChEBI" id="CHEBI:58339"/>
        <dbReference type="ChEBI" id="CHEBI:58343"/>
        <dbReference type="ChEBI" id="CHEBI:58388"/>
        <dbReference type="ChEBI" id="CHEBI:140572"/>
        <dbReference type="EC" id="2.8.2.8"/>
    </reaction>
    <physiologicalReaction direction="left-to-right" evidence="18">
        <dbReference type="Rhea" id="RHEA:21981"/>
    </physiologicalReaction>
</comment>
<comment type="similarity">
    <text evidence="3">Belongs to the sulfotransferase 1 family. NDST subfamily.</text>
</comment>
<evidence type="ECO:0000256" key="8">
    <source>
        <dbReference type="ARBA" id="ARBA00022968"/>
    </source>
</evidence>
<comment type="pathway">
    <text evidence="1">Glycan metabolism; heparin biosynthesis.</text>
</comment>
<dbReference type="InterPro" id="IPR027417">
    <property type="entry name" value="P-loop_NTPase"/>
</dbReference>
<name>A0A5F8G5D1_MONDO</name>
<evidence type="ECO:0000256" key="20">
    <source>
        <dbReference type="PIRSR" id="PIRSR637359-2"/>
    </source>
</evidence>
<dbReference type="Bgee" id="ENSMODG00000009477">
    <property type="expression patterns" value="Expressed in adult mammalian kidney and 16 other cell types or tissues"/>
</dbReference>
<evidence type="ECO:0000256" key="7">
    <source>
        <dbReference type="ARBA" id="ARBA00022801"/>
    </source>
</evidence>
<evidence type="ECO:0000256" key="1">
    <source>
        <dbReference type="ARBA" id="ARBA00004841"/>
    </source>
</evidence>
<evidence type="ECO:0000256" key="19">
    <source>
        <dbReference type="PIRSR" id="PIRSR637359-1"/>
    </source>
</evidence>
<dbReference type="Pfam" id="PF25119">
    <property type="entry name" value="HSNSD_N"/>
    <property type="match status" value="1"/>
</dbReference>
<dbReference type="UniPathway" id="UPA00862"/>
<reference evidence="26 27" key="1">
    <citation type="journal article" date="2007" name="Nature">
        <title>Genome of the marsupial Monodelphis domestica reveals innovation in non-coding sequences.</title>
        <authorList>
            <person name="Mikkelsen T.S."/>
            <person name="Wakefield M.J."/>
            <person name="Aken B."/>
            <person name="Amemiya C.T."/>
            <person name="Chang J.L."/>
            <person name="Duke S."/>
            <person name="Garber M."/>
            <person name="Gentles A.J."/>
            <person name="Goodstadt L."/>
            <person name="Heger A."/>
            <person name="Jurka J."/>
            <person name="Kamal M."/>
            <person name="Mauceli E."/>
            <person name="Searle S.M."/>
            <person name="Sharpe T."/>
            <person name="Baker M.L."/>
            <person name="Batzer M.A."/>
            <person name="Benos P.V."/>
            <person name="Belov K."/>
            <person name="Clamp M."/>
            <person name="Cook A."/>
            <person name="Cuff J."/>
            <person name="Das R."/>
            <person name="Davidow L."/>
            <person name="Deakin J.E."/>
            <person name="Fazzari M.J."/>
            <person name="Glass J.L."/>
            <person name="Grabherr M."/>
            <person name="Greally J.M."/>
            <person name="Gu W."/>
            <person name="Hore T.A."/>
            <person name="Huttley G.A."/>
            <person name="Kleber M."/>
            <person name="Jirtle R.L."/>
            <person name="Koina E."/>
            <person name="Lee J.T."/>
            <person name="Mahony S."/>
            <person name="Marra M.A."/>
            <person name="Miller R.D."/>
            <person name="Nicholls R.D."/>
            <person name="Oda M."/>
            <person name="Papenfuss A.T."/>
            <person name="Parra Z.E."/>
            <person name="Pollock D.D."/>
            <person name="Ray D.A."/>
            <person name="Schein J.E."/>
            <person name="Speed T.P."/>
            <person name="Thompson K."/>
            <person name="VandeBerg J.L."/>
            <person name="Wade C.M."/>
            <person name="Walker J.A."/>
            <person name="Waters P.D."/>
            <person name="Webber C."/>
            <person name="Weidman J.R."/>
            <person name="Xie X."/>
            <person name="Zody M.C."/>
            <person name="Baldwin J."/>
            <person name="Abdouelleil A."/>
            <person name="Abdulkadir J."/>
            <person name="Abebe A."/>
            <person name="Abera B."/>
            <person name="Abreu J."/>
            <person name="Acer S.C."/>
            <person name="Aftuck L."/>
            <person name="Alexander A."/>
            <person name="An P."/>
            <person name="Anderson E."/>
            <person name="Anderson S."/>
            <person name="Arachi H."/>
            <person name="Azer M."/>
            <person name="Bachantsang P."/>
            <person name="Barry A."/>
            <person name="Bayul T."/>
            <person name="Berlin A."/>
            <person name="Bessette D."/>
            <person name="Bloom T."/>
            <person name="Bloom T."/>
            <person name="Boguslavskiy L."/>
            <person name="Bonnet C."/>
            <person name="Boukhgalter B."/>
            <person name="Bourzgui I."/>
            <person name="Brown A."/>
            <person name="Cahill P."/>
            <person name="Channer S."/>
            <person name="Cheshatsang Y."/>
            <person name="Chuda L."/>
            <person name="Citroen M."/>
            <person name="Collymore A."/>
            <person name="Cooke P."/>
            <person name="Costello M."/>
            <person name="D'Aco K."/>
            <person name="Daza R."/>
            <person name="De Haan G."/>
            <person name="DeGray S."/>
            <person name="DeMaso C."/>
            <person name="Dhargay N."/>
            <person name="Dooley K."/>
            <person name="Dooley E."/>
            <person name="Doricent M."/>
            <person name="Dorje P."/>
            <person name="Dorjee K."/>
            <person name="Dupes A."/>
            <person name="Elong R."/>
            <person name="Falk J."/>
            <person name="Farina A."/>
            <person name="Faro S."/>
            <person name="Ferguson D."/>
            <person name="Fisher S."/>
            <person name="Foley C.D."/>
            <person name="Franke A."/>
            <person name="Friedrich D."/>
            <person name="Gadbois L."/>
            <person name="Gearin G."/>
            <person name="Gearin C.R."/>
            <person name="Giannoukos G."/>
            <person name="Goode T."/>
            <person name="Graham J."/>
            <person name="Grandbois E."/>
            <person name="Grewal S."/>
            <person name="Gyaltsen K."/>
            <person name="Hafez N."/>
            <person name="Hagos B."/>
            <person name="Hall J."/>
            <person name="Henson C."/>
            <person name="Hollinger A."/>
            <person name="Honan T."/>
            <person name="Huard M.D."/>
            <person name="Hughes L."/>
            <person name="Hurhula B."/>
            <person name="Husby M.E."/>
            <person name="Kamat A."/>
            <person name="Kanga B."/>
            <person name="Kashin S."/>
            <person name="Khazanovich D."/>
            <person name="Kisner P."/>
            <person name="Lance K."/>
            <person name="Lara M."/>
            <person name="Lee W."/>
            <person name="Lennon N."/>
            <person name="Letendre F."/>
            <person name="LeVine R."/>
            <person name="Lipovsky A."/>
            <person name="Liu X."/>
            <person name="Liu J."/>
            <person name="Liu S."/>
            <person name="Lokyitsang T."/>
            <person name="Lokyitsang Y."/>
            <person name="Lubonja R."/>
            <person name="Lui A."/>
            <person name="MacDonald P."/>
            <person name="Magnisalis V."/>
            <person name="Maru K."/>
            <person name="Matthews C."/>
            <person name="McCusker W."/>
            <person name="McDonough S."/>
            <person name="Mehta T."/>
            <person name="Meldrim J."/>
            <person name="Meneus L."/>
            <person name="Mihai O."/>
            <person name="Mihalev A."/>
            <person name="Mihova T."/>
            <person name="Mittelman R."/>
            <person name="Mlenga V."/>
            <person name="Montmayeur A."/>
            <person name="Mulrain L."/>
            <person name="Navidi A."/>
            <person name="Naylor J."/>
            <person name="Negash T."/>
            <person name="Nguyen T."/>
            <person name="Nguyen N."/>
            <person name="Nicol R."/>
            <person name="Norbu C."/>
            <person name="Norbu N."/>
            <person name="Novod N."/>
            <person name="O'Neill B."/>
            <person name="Osman S."/>
            <person name="Markiewicz E."/>
            <person name="Oyono O.L."/>
            <person name="Patti C."/>
            <person name="Phunkhang P."/>
            <person name="Pierre F."/>
            <person name="Priest M."/>
            <person name="Raghuraman S."/>
            <person name="Rege F."/>
            <person name="Reyes R."/>
            <person name="Rise C."/>
            <person name="Rogov P."/>
            <person name="Ross K."/>
            <person name="Ryan E."/>
            <person name="Settipalli S."/>
            <person name="Shea T."/>
            <person name="Sherpa N."/>
            <person name="Shi L."/>
            <person name="Shih D."/>
            <person name="Sparrow T."/>
            <person name="Spaulding J."/>
            <person name="Stalker J."/>
            <person name="Stange-Thomann N."/>
            <person name="Stavropoulos S."/>
            <person name="Stone C."/>
            <person name="Strader C."/>
            <person name="Tesfaye S."/>
            <person name="Thomson T."/>
            <person name="Thoulutsang Y."/>
            <person name="Thoulutsang D."/>
            <person name="Topham K."/>
            <person name="Topping I."/>
            <person name="Tsamla T."/>
            <person name="Vassiliev H."/>
            <person name="Vo A."/>
            <person name="Wangchuk T."/>
            <person name="Wangdi T."/>
            <person name="Weiand M."/>
            <person name="Wilkinson J."/>
            <person name="Wilson A."/>
            <person name="Yadav S."/>
            <person name="Young G."/>
            <person name="Yu Q."/>
            <person name="Zembek L."/>
            <person name="Zhong D."/>
            <person name="Zimmer A."/>
            <person name="Zwirko Z."/>
            <person name="Jaffe D.B."/>
            <person name="Alvarez P."/>
            <person name="Brockman W."/>
            <person name="Butler J."/>
            <person name="Chin C."/>
            <person name="Gnerre S."/>
            <person name="MacCallum I."/>
            <person name="Graves J.A."/>
            <person name="Ponting C.P."/>
            <person name="Breen M."/>
            <person name="Samollow P.B."/>
            <person name="Lander E.S."/>
            <person name="Lindblad-Toh K."/>
        </authorList>
    </citation>
    <scope>NUCLEOTIDE SEQUENCE [LARGE SCALE GENOMIC DNA]</scope>
</reference>
<keyword evidence="6 22" id="KW-0812">Transmembrane</keyword>
<feature type="domain" description="Heparan sulphate-N-deacetylase deacetylase" evidence="24">
    <location>
        <begin position="307"/>
        <end position="511"/>
    </location>
</feature>
<gene>
    <name evidence="26" type="primary">NDST1</name>
</gene>
<evidence type="ECO:0000256" key="4">
    <source>
        <dbReference type="ARBA" id="ARBA00012979"/>
    </source>
</evidence>
<reference evidence="26" key="3">
    <citation type="submission" date="2025-09" db="UniProtKB">
        <authorList>
            <consortium name="Ensembl"/>
        </authorList>
    </citation>
    <scope>IDENTIFICATION</scope>
</reference>
<keyword evidence="7" id="KW-0378">Hydrolase</keyword>
<dbReference type="Gene3D" id="3.40.50.300">
    <property type="entry name" value="P-loop containing nucleotide triphosphate hydrolases"/>
    <property type="match status" value="2"/>
</dbReference>
<dbReference type="Proteomes" id="UP000002280">
    <property type="component" value="Chromosome 1"/>
</dbReference>
<feature type="binding site" evidence="20">
    <location>
        <position position="704"/>
    </location>
    <ligand>
        <name>3'-phosphoadenylyl sulfate</name>
        <dbReference type="ChEBI" id="CHEBI:58339"/>
    </ligand>
</feature>
<dbReference type="Pfam" id="PF12062">
    <property type="entry name" value="HSNSD-CE"/>
    <property type="match status" value="1"/>
</dbReference>
<evidence type="ECO:0000256" key="13">
    <source>
        <dbReference type="ARBA" id="ARBA00023180"/>
    </source>
</evidence>
<organism evidence="26 27">
    <name type="scientific">Monodelphis domestica</name>
    <name type="common">Gray short-tailed opossum</name>
    <dbReference type="NCBI Taxonomy" id="13616"/>
    <lineage>
        <taxon>Eukaryota</taxon>
        <taxon>Metazoa</taxon>
        <taxon>Chordata</taxon>
        <taxon>Craniata</taxon>
        <taxon>Vertebrata</taxon>
        <taxon>Euteleostomi</taxon>
        <taxon>Mammalia</taxon>
        <taxon>Metatheria</taxon>
        <taxon>Didelphimorphia</taxon>
        <taxon>Didelphidae</taxon>
        <taxon>Monodelphis</taxon>
    </lineage>
</organism>
<feature type="active site" description="For sulfotransferase activity" evidence="19">
    <location>
        <position position="606"/>
    </location>
</feature>
<evidence type="ECO:0000256" key="3">
    <source>
        <dbReference type="ARBA" id="ARBA00010420"/>
    </source>
</evidence>
<keyword evidence="8" id="KW-0735">Signal-anchor</keyword>
<dbReference type="GO" id="GO:0030210">
    <property type="term" value="P:heparin proteoglycan biosynthetic process"/>
    <property type="evidence" value="ECO:0007669"/>
    <property type="project" value="UniProtKB-UniPathway"/>
</dbReference>
<dbReference type="InterPro" id="IPR037359">
    <property type="entry name" value="NST/OST"/>
</dbReference>
<protein>
    <recommendedName>
        <fullName evidence="16">Bifunctional heparan sulfate N-deacetylase/N-sulfotransferase 1</fullName>
        <ecNumber evidence="4">2.8.2.8</ecNumber>
    </recommendedName>
    <alternativeName>
        <fullName evidence="17">Glucosaminyl N-deacetylase/N-sulfotransferase 1</fullName>
    </alternativeName>
</protein>
<proteinExistence type="inferred from homology"/>
<dbReference type="GO" id="GO:0015012">
    <property type="term" value="P:heparan sulfate proteoglycan biosynthetic process"/>
    <property type="evidence" value="ECO:0007669"/>
    <property type="project" value="UniProtKB-UniPathway"/>
</dbReference>
<evidence type="ECO:0000259" key="23">
    <source>
        <dbReference type="Pfam" id="PF00685"/>
    </source>
</evidence>
<feature type="binding site" evidence="20">
    <location>
        <begin position="768"/>
        <end position="772"/>
    </location>
    <ligand>
        <name>3'-phosphoadenylyl sulfate</name>
        <dbReference type="ChEBI" id="CHEBI:58339"/>
    </ligand>
</feature>
<evidence type="ECO:0000256" key="16">
    <source>
        <dbReference type="ARBA" id="ARBA00039538"/>
    </source>
</evidence>
<evidence type="ECO:0000256" key="12">
    <source>
        <dbReference type="ARBA" id="ARBA00023157"/>
    </source>
</evidence>
<evidence type="ECO:0000313" key="27">
    <source>
        <dbReference type="Proteomes" id="UP000002280"/>
    </source>
</evidence>
<evidence type="ECO:0000259" key="24">
    <source>
        <dbReference type="Pfam" id="PF12062"/>
    </source>
</evidence>
<dbReference type="GO" id="GO:0015016">
    <property type="term" value="F:heparan sulfate N-sulfotransferase activity"/>
    <property type="evidence" value="ECO:0007669"/>
    <property type="project" value="UniProtKB-EC"/>
</dbReference>
<evidence type="ECO:0000256" key="10">
    <source>
        <dbReference type="ARBA" id="ARBA00023034"/>
    </source>
</evidence>
<dbReference type="PANTHER" id="PTHR10605:SF30">
    <property type="entry name" value="BIFUNCTIONAL HEPARAN SULFATE N-DEACETYLASE_N-SULFOTRANSFERASE 1"/>
    <property type="match status" value="1"/>
</dbReference>
<evidence type="ECO:0000256" key="18">
    <source>
        <dbReference type="ARBA" id="ARBA00047710"/>
    </source>
</evidence>
<evidence type="ECO:0000256" key="17">
    <source>
        <dbReference type="ARBA" id="ARBA00042929"/>
    </source>
</evidence>
<evidence type="ECO:0000256" key="15">
    <source>
        <dbReference type="ARBA" id="ARBA00037848"/>
    </source>
</evidence>
<evidence type="ECO:0000256" key="5">
    <source>
        <dbReference type="ARBA" id="ARBA00022679"/>
    </source>
</evidence>
<comment type="subcellular location">
    <subcellularLocation>
        <location evidence="15">Golgi apparatus</location>
        <location evidence="15">trans-Golgi network membrane</location>
        <topology evidence="15">Single-pass type II membrane protein</topology>
    </subcellularLocation>
</comment>
<keyword evidence="9 22" id="KW-1133">Transmembrane helix</keyword>
<feature type="transmembrane region" description="Helical" evidence="22">
    <location>
        <begin position="20"/>
        <end position="39"/>
    </location>
</feature>
<evidence type="ECO:0000259" key="25">
    <source>
        <dbReference type="Pfam" id="PF25119"/>
    </source>
</evidence>
<accession>A0A5F8G5D1</accession>
<keyword evidence="13" id="KW-0325">Glycoprotein</keyword>
<dbReference type="Ensembl" id="ENSMODT00000063958.1">
    <property type="protein sequence ID" value="ENSMODP00000042626.1"/>
    <property type="gene ID" value="ENSMODG00000009477.4"/>
</dbReference>